<feature type="domain" description="4Fe-4S ferredoxin-type" evidence="10">
    <location>
        <begin position="44"/>
        <end position="73"/>
    </location>
</feature>
<dbReference type="Proteomes" id="UP000231092">
    <property type="component" value="Unassembled WGS sequence"/>
</dbReference>
<dbReference type="GO" id="GO:0016491">
    <property type="term" value="F:oxidoreductase activity"/>
    <property type="evidence" value="ECO:0007669"/>
    <property type="project" value="UniProtKB-KW"/>
</dbReference>
<protein>
    <submittedName>
        <fullName evidence="12">Pyruvate formate lyase activating enzyme</fullName>
    </submittedName>
</protein>
<dbReference type="EMBL" id="PGET01000001">
    <property type="protein sequence ID" value="PJJ28844.1"/>
    <property type="molecule type" value="Genomic_DNA"/>
</dbReference>
<dbReference type="SFLD" id="SFLDG01066">
    <property type="entry name" value="organic_radical-activating_enz"/>
    <property type="match status" value="1"/>
</dbReference>
<evidence type="ECO:0000256" key="4">
    <source>
        <dbReference type="ARBA" id="ARBA00022691"/>
    </source>
</evidence>
<comment type="catalytic activity">
    <reaction evidence="9">
        <text>glycyl-[protein] + reduced [flavodoxin] + S-adenosyl-L-methionine = glycin-2-yl radical-[protein] + semiquinone [flavodoxin] + 5'-deoxyadenosine + L-methionine + H(+)</text>
        <dbReference type="Rhea" id="RHEA:61976"/>
        <dbReference type="Rhea" id="RHEA-COMP:10622"/>
        <dbReference type="Rhea" id="RHEA-COMP:14480"/>
        <dbReference type="Rhea" id="RHEA-COMP:15993"/>
        <dbReference type="Rhea" id="RHEA-COMP:15994"/>
        <dbReference type="ChEBI" id="CHEBI:15378"/>
        <dbReference type="ChEBI" id="CHEBI:17319"/>
        <dbReference type="ChEBI" id="CHEBI:29947"/>
        <dbReference type="ChEBI" id="CHEBI:32722"/>
        <dbReference type="ChEBI" id="CHEBI:57618"/>
        <dbReference type="ChEBI" id="CHEBI:57844"/>
        <dbReference type="ChEBI" id="CHEBI:59789"/>
        <dbReference type="ChEBI" id="CHEBI:140311"/>
    </reaction>
</comment>
<name>A0A2M8Z5W7_9FIRM</name>
<comment type="caution">
    <text evidence="12">The sequence shown here is derived from an EMBL/GenBank/DDBJ whole genome shotgun (WGS) entry which is preliminary data.</text>
</comment>
<feature type="domain" description="4Fe-4S ferredoxin-type" evidence="10">
    <location>
        <begin position="74"/>
        <end position="103"/>
    </location>
</feature>
<dbReference type="InterPro" id="IPR034457">
    <property type="entry name" value="Organic_radical-activating"/>
</dbReference>
<keyword evidence="6" id="KW-0560">Oxidoreductase</keyword>
<dbReference type="PROSITE" id="PS51918">
    <property type="entry name" value="RADICAL_SAM"/>
    <property type="match status" value="1"/>
</dbReference>
<organism evidence="12 13">
    <name type="scientific">[Clostridium] celerecrescens 18A</name>
    <dbReference type="NCBI Taxonomy" id="1286362"/>
    <lineage>
        <taxon>Bacteria</taxon>
        <taxon>Bacillati</taxon>
        <taxon>Bacillota</taxon>
        <taxon>Clostridia</taxon>
        <taxon>Lachnospirales</taxon>
        <taxon>Lachnospiraceae</taxon>
        <taxon>Lacrimispora</taxon>
    </lineage>
</organism>
<dbReference type="InterPro" id="IPR040074">
    <property type="entry name" value="BssD/PflA/YjjW"/>
</dbReference>
<dbReference type="OrthoDB" id="9782387at2"/>
<dbReference type="InterPro" id="IPR017896">
    <property type="entry name" value="4Fe4S_Fe-S-bd"/>
</dbReference>
<evidence type="ECO:0000256" key="3">
    <source>
        <dbReference type="ARBA" id="ARBA00022485"/>
    </source>
</evidence>
<dbReference type="SUPFAM" id="SSF102114">
    <property type="entry name" value="Radical SAM enzymes"/>
    <property type="match status" value="1"/>
</dbReference>
<dbReference type="PROSITE" id="PS51379">
    <property type="entry name" value="4FE4S_FER_2"/>
    <property type="match status" value="2"/>
</dbReference>
<dbReference type="GO" id="GO:0051539">
    <property type="term" value="F:4 iron, 4 sulfur cluster binding"/>
    <property type="evidence" value="ECO:0007669"/>
    <property type="project" value="UniProtKB-KW"/>
</dbReference>
<dbReference type="SFLD" id="SFLDG01118">
    <property type="entry name" value="activating_enzymes__group_2"/>
    <property type="match status" value="1"/>
</dbReference>
<dbReference type="Gene3D" id="3.80.30.10">
    <property type="entry name" value="pyruvate-formate lyase- activating enzyme"/>
    <property type="match status" value="1"/>
</dbReference>
<comment type="similarity">
    <text evidence="2">Belongs to the organic radical-activating enzymes family.</text>
</comment>
<dbReference type="Pfam" id="PF00037">
    <property type="entry name" value="Fer4"/>
    <property type="match status" value="1"/>
</dbReference>
<keyword evidence="4" id="KW-0949">S-adenosyl-L-methionine</keyword>
<dbReference type="GO" id="GO:0046872">
    <property type="term" value="F:metal ion binding"/>
    <property type="evidence" value="ECO:0007669"/>
    <property type="project" value="UniProtKB-KW"/>
</dbReference>
<evidence type="ECO:0000256" key="8">
    <source>
        <dbReference type="ARBA" id="ARBA00023014"/>
    </source>
</evidence>
<evidence type="ECO:0000256" key="1">
    <source>
        <dbReference type="ARBA" id="ARBA00001966"/>
    </source>
</evidence>
<dbReference type="GO" id="GO:0016829">
    <property type="term" value="F:lyase activity"/>
    <property type="evidence" value="ECO:0007669"/>
    <property type="project" value="UniProtKB-KW"/>
</dbReference>
<dbReference type="InterPro" id="IPR007197">
    <property type="entry name" value="rSAM"/>
</dbReference>
<sequence>MIRVTNMERFATHDGPGIRTTVFLKGCSMYCPWCANPETQTSYPELLYNESKCIGCRSCEKGCQTKAITFDDNGKFNYNSTLCTDCLACEKNCMQDALEFHGKDMELDFIMEEVMKDKDYYDNSDGGGITVSGGEPFVQLEGLIAILRASKERGLNTAVETTGNYSLKALQAAEPYIDHFLYDFKHLDDEVLKRVTGGNGRQIKENLLYLVEMCPDKLTVRMPIIPGFNFDSALIKETLGYLQQLGVKNVNLLPYHTLGKAKYEKLGRAYQMTDKMLHEEDLEEYHQYALKIGLESRIGG</sequence>
<accession>A0A2M8Z5W7</accession>
<gene>
    <name evidence="12" type="ORF">H171_2366</name>
</gene>
<dbReference type="InterPro" id="IPR058240">
    <property type="entry name" value="rSAM_sf"/>
</dbReference>
<keyword evidence="3" id="KW-0004">4Fe-4S</keyword>
<evidence type="ECO:0000256" key="7">
    <source>
        <dbReference type="ARBA" id="ARBA00023004"/>
    </source>
</evidence>
<dbReference type="Pfam" id="PF04055">
    <property type="entry name" value="Radical_SAM"/>
    <property type="match status" value="1"/>
</dbReference>
<evidence type="ECO:0000259" key="10">
    <source>
        <dbReference type="PROSITE" id="PS51379"/>
    </source>
</evidence>
<evidence type="ECO:0000256" key="2">
    <source>
        <dbReference type="ARBA" id="ARBA00009777"/>
    </source>
</evidence>
<reference evidence="12 13" key="1">
    <citation type="submission" date="2017-11" db="EMBL/GenBank/DDBJ databases">
        <title>Understudied soil microbes with underappreciated capabilities: Untangling the Clostridium saccharolyticum group.</title>
        <authorList>
            <person name="Leschine S."/>
        </authorList>
    </citation>
    <scope>NUCLEOTIDE SEQUENCE [LARGE SCALE GENOMIC DNA]</scope>
    <source>
        <strain evidence="12 13">18A</strain>
    </source>
</reference>
<keyword evidence="5" id="KW-0479">Metal-binding</keyword>
<evidence type="ECO:0000256" key="6">
    <source>
        <dbReference type="ARBA" id="ARBA00023002"/>
    </source>
</evidence>
<dbReference type="Gene3D" id="3.30.70.20">
    <property type="match status" value="1"/>
</dbReference>
<keyword evidence="12" id="KW-0456">Lyase</keyword>
<dbReference type="InterPro" id="IPR001989">
    <property type="entry name" value="Radical_activat_CS"/>
</dbReference>
<feature type="domain" description="Radical SAM core" evidence="11">
    <location>
        <begin position="13"/>
        <end position="295"/>
    </location>
</feature>
<dbReference type="SUPFAM" id="SSF54862">
    <property type="entry name" value="4Fe-4S ferredoxins"/>
    <property type="match status" value="1"/>
</dbReference>
<evidence type="ECO:0000256" key="5">
    <source>
        <dbReference type="ARBA" id="ARBA00022723"/>
    </source>
</evidence>
<evidence type="ECO:0000313" key="13">
    <source>
        <dbReference type="Proteomes" id="UP000231092"/>
    </source>
</evidence>
<dbReference type="PIRSF" id="PIRSF000371">
    <property type="entry name" value="PFL_act_enz"/>
    <property type="match status" value="1"/>
</dbReference>
<dbReference type="NCBIfam" id="TIGR02494">
    <property type="entry name" value="PFLE_PFLC"/>
    <property type="match status" value="1"/>
</dbReference>
<evidence type="ECO:0000313" key="12">
    <source>
        <dbReference type="EMBL" id="PJJ28844.1"/>
    </source>
</evidence>
<dbReference type="PROSITE" id="PS01087">
    <property type="entry name" value="RADICAL_ACTIVATING"/>
    <property type="match status" value="1"/>
</dbReference>
<evidence type="ECO:0000259" key="11">
    <source>
        <dbReference type="PROSITE" id="PS51918"/>
    </source>
</evidence>
<keyword evidence="12" id="KW-0670">Pyruvate</keyword>
<dbReference type="CDD" id="cd01335">
    <property type="entry name" value="Radical_SAM"/>
    <property type="match status" value="1"/>
</dbReference>
<dbReference type="PANTHER" id="PTHR30352:SF4">
    <property type="entry name" value="PYRUVATE FORMATE-LYASE 2-ACTIVATING ENZYME"/>
    <property type="match status" value="1"/>
</dbReference>
<dbReference type="InterPro" id="IPR012839">
    <property type="entry name" value="Organic_radical_activase"/>
</dbReference>
<dbReference type="SFLD" id="SFLDS00029">
    <property type="entry name" value="Radical_SAM"/>
    <property type="match status" value="1"/>
</dbReference>
<comment type="cofactor">
    <cofactor evidence="1">
        <name>[4Fe-4S] cluster</name>
        <dbReference type="ChEBI" id="CHEBI:49883"/>
    </cofactor>
</comment>
<evidence type="ECO:0000256" key="9">
    <source>
        <dbReference type="ARBA" id="ARBA00047365"/>
    </source>
</evidence>
<dbReference type="AlphaFoldDB" id="A0A2M8Z5W7"/>
<keyword evidence="7" id="KW-0408">Iron</keyword>
<dbReference type="RefSeq" id="WP_100305297.1">
    <property type="nucleotide sequence ID" value="NZ_PGET01000001.1"/>
</dbReference>
<proteinExistence type="inferred from homology"/>
<dbReference type="PANTHER" id="PTHR30352">
    <property type="entry name" value="PYRUVATE FORMATE-LYASE-ACTIVATING ENZYME"/>
    <property type="match status" value="1"/>
</dbReference>
<keyword evidence="8" id="KW-0411">Iron-sulfur</keyword>